<dbReference type="Pfam" id="PF17293">
    <property type="entry name" value="Arm-DNA-bind_5"/>
    <property type="match status" value="1"/>
</dbReference>
<evidence type="ECO:0000256" key="1">
    <source>
        <dbReference type="ARBA" id="ARBA00023125"/>
    </source>
</evidence>
<dbReference type="InterPro" id="IPR011010">
    <property type="entry name" value="DNA_brk_join_enz"/>
</dbReference>
<dbReference type="PANTHER" id="PTHR30349">
    <property type="entry name" value="PHAGE INTEGRASE-RELATED"/>
    <property type="match status" value="1"/>
</dbReference>
<comment type="caution">
    <text evidence="5">The sequence shown here is derived from an EMBL/GenBank/DDBJ whole genome shotgun (WGS) entry which is preliminary data.</text>
</comment>
<protein>
    <submittedName>
        <fullName evidence="5">Phage integrase SAM-like domain-containing protein</fullName>
    </submittedName>
</protein>
<dbReference type="EMBL" id="JACSPQ010000001">
    <property type="protein sequence ID" value="MBD8001521.1"/>
    <property type="molecule type" value="Genomic_DNA"/>
</dbReference>
<feature type="domain" description="Phage integrase SAM-like" evidence="3">
    <location>
        <begin position="105"/>
        <end position="195"/>
    </location>
</feature>
<dbReference type="Gene3D" id="1.10.150.130">
    <property type="match status" value="1"/>
</dbReference>
<dbReference type="RefSeq" id="WP_191709710.1">
    <property type="nucleotide sequence ID" value="NZ_JACSPQ010000001.1"/>
</dbReference>
<evidence type="ECO:0000313" key="5">
    <source>
        <dbReference type="EMBL" id="MBD8001521.1"/>
    </source>
</evidence>
<evidence type="ECO:0000313" key="6">
    <source>
        <dbReference type="Proteomes" id="UP000616346"/>
    </source>
</evidence>
<dbReference type="InterPro" id="IPR013762">
    <property type="entry name" value="Integrase-like_cat_sf"/>
</dbReference>
<feature type="domain" description="Arm DNA-binding" evidence="4">
    <location>
        <begin position="7"/>
        <end position="73"/>
    </location>
</feature>
<keyword evidence="6" id="KW-1185">Reference proteome</keyword>
<keyword evidence="1" id="KW-0238">DNA-binding</keyword>
<sequence>MATVKAIILKHQKKEDNTWNVKIRITHDRQTAYMATSHYITIEQIDKKTFKIKERNNPVFDQFMLDVLRIRKELSLLGHKIDCYTAKGLVKLMSNKLSGKPEGINFFDFAEKQTQKMEEDGKRRSQSYRAMLTRLYEYTGSKELEFSDITSKFLIEFDNYLRNKESRNGTGKISQAGVRLYIGIIQRLFNLAKIEYNDEDRGLIRIANNPFAKYKLPSAPQTRKRALSPETIRAIKTLKIPVNMPGTLIARDVFILSFLLCGMNTVDMYFLDCINNGRIEYQRRKTEGRRNDHAFISIKIEPEAEAYFDRYKDMIGDRVFNFFTRYSSDKQFVTKINSNLKWIGEQVGIERLTFYAARHSWATIARNECGISMDDVAMALNHKSGHDVTDTYVKKDWGRIDKANRAVIDFVFGKL</sequence>
<dbReference type="InterPro" id="IPR010998">
    <property type="entry name" value="Integrase_recombinase_N"/>
</dbReference>
<dbReference type="InterPro" id="IPR050090">
    <property type="entry name" value="Tyrosine_recombinase_XerCD"/>
</dbReference>
<accession>A0ABR8VAY6</accession>
<name>A0ABR8VAY6_9BACT</name>
<dbReference type="Proteomes" id="UP000616346">
    <property type="component" value="Unassembled WGS sequence"/>
</dbReference>
<organism evidence="5 6">
    <name type="scientific">Phocaeicola faecium</name>
    <dbReference type="NCBI Taxonomy" id="2762213"/>
    <lineage>
        <taxon>Bacteria</taxon>
        <taxon>Pseudomonadati</taxon>
        <taxon>Bacteroidota</taxon>
        <taxon>Bacteroidia</taxon>
        <taxon>Bacteroidales</taxon>
        <taxon>Bacteroidaceae</taxon>
        <taxon>Phocaeicola</taxon>
    </lineage>
</organism>
<dbReference type="SUPFAM" id="SSF56349">
    <property type="entry name" value="DNA breaking-rejoining enzymes"/>
    <property type="match status" value="1"/>
</dbReference>
<evidence type="ECO:0000256" key="2">
    <source>
        <dbReference type="ARBA" id="ARBA00023172"/>
    </source>
</evidence>
<reference evidence="5 6" key="1">
    <citation type="submission" date="2020-08" db="EMBL/GenBank/DDBJ databases">
        <title>A Genomic Blueprint of the Chicken Gut Microbiome.</title>
        <authorList>
            <person name="Gilroy R."/>
            <person name="Ravi A."/>
            <person name="Getino M."/>
            <person name="Pursley I."/>
            <person name="Horton D.L."/>
            <person name="Alikhan N.-F."/>
            <person name="Baker D."/>
            <person name="Gharbi K."/>
            <person name="Hall N."/>
            <person name="Watson M."/>
            <person name="Adriaenssens E.M."/>
            <person name="Foster-Nyarko E."/>
            <person name="Jarju S."/>
            <person name="Secka A."/>
            <person name="Antonio M."/>
            <person name="Oren A."/>
            <person name="Chaudhuri R."/>
            <person name="La Ragione R.M."/>
            <person name="Hildebrand F."/>
            <person name="Pallen M.J."/>
        </authorList>
    </citation>
    <scope>NUCLEOTIDE SEQUENCE [LARGE SCALE GENOMIC DNA]</scope>
    <source>
        <strain evidence="5 6">Sa1YUN3</strain>
    </source>
</reference>
<dbReference type="PANTHER" id="PTHR30349:SF64">
    <property type="entry name" value="PROPHAGE INTEGRASE INTD-RELATED"/>
    <property type="match status" value="1"/>
</dbReference>
<dbReference type="InterPro" id="IPR025269">
    <property type="entry name" value="SAM-like_dom"/>
</dbReference>
<dbReference type="Gene3D" id="1.10.443.10">
    <property type="entry name" value="Intergrase catalytic core"/>
    <property type="match status" value="1"/>
</dbReference>
<dbReference type="InterPro" id="IPR035386">
    <property type="entry name" value="Arm-DNA-bind_5"/>
</dbReference>
<dbReference type="Pfam" id="PF13102">
    <property type="entry name" value="Phage_int_SAM_5"/>
    <property type="match status" value="1"/>
</dbReference>
<proteinExistence type="predicted"/>
<evidence type="ECO:0000259" key="3">
    <source>
        <dbReference type="Pfam" id="PF13102"/>
    </source>
</evidence>
<gene>
    <name evidence="5" type="ORF">H9626_04715</name>
</gene>
<evidence type="ECO:0000259" key="4">
    <source>
        <dbReference type="Pfam" id="PF17293"/>
    </source>
</evidence>
<keyword evidence="2" id="KW-0233">DNA recombination</keyword>